<dbReference type="InterPro" id="IPR019734">
    <property type="entry name" value="TPR_rpt"/>
</dbReference>
<evidence type="ECO:0000313" key="4">
    <source>
        <dbReference type="EMBL" id="PKD43765.1"/>
    </source>
</evidence>
<dbReference type="RefSeq" id="WP_101073305.1">
    <property type="nucleotide sequence ID" value="NZ_PISP01000002.1"/>
</dbReference>
<comment type="caution">
    <text evidence="4">The sequence shown here is derived from an EMBL/GenBank/DDBJ whole genome shotgun (WGS) entry which is preliminary data.</text>
</comment>
<evidence type="ECO:0000256" key="1">
    <source>
        <dbReference type="ARBA" id="ARBA00022737"/>
    </source>
</evidence>
<gene>
    <name evidence="4" type="ORF">CWD77_09405</name>
</gene>
<sequence>MNTDKIYESSREEIALEIKGTVQLEAGNNEKAISIFNSATSVYPKNPYFYYLSGYTKQNLKMYIDAIKDFEYYLEIHQNHYNALFRIGLCLQHLNNFQRALEYYNKSVEYFKEFKTTIENLSEDLHKNENINGNYFNIPKEKIYGNRANVKMSLNDWGGALDDCENAITINADYPQPYFLRGVYFYNSEEHEKAKKDLKKAASLGFEQANTTLKQLYGNETSNDTFFTEVKQFADSPEAKQRTGGILMRTGFKPEINSVLSEFDSLNISIMQQVAESYLKNMWQQYKKVAGEINDFYKAVIAYEVSKAIEELYPQIDQDNFWKTIFNNAHKSFK</sequence>
<accession>A0A2N0VHT5</accession>
<keyword evidence="5" id="KW-1185">Reference proteome</keyword>
<dbReference type="InterPro" id="IPR050498">
    <property type="entry name" value="Ycf3"/>
</dbReference>
<keyword evidence="1" id="KW-0677">Repeat</keyword>
<dbReference type="PANTHER" id="PTHR44858">
    <property type="entry name" value="TETRATRICOPEPTIDE REPEAT PROTEIN 6"/>
    <property type="match status" value="1"/>
</dbReference>
<evidence type="ECO:0000313" key="5">
    <source>
        <dbReference type="Proteomes" id="UP000233398"/>
    </source>
</evidence>
<evidence type="ECO:0000256" key="2">
    <source>
        <dbReference type="ARBA" id="ARBA00022803"/>
    </source>
</evidence>
<dbReference type="InterPro" id="IPR013105">
    <property type="entry name" value="TPR_2"/>
</dbReference>
<dbReference type="SMART" id="SM00028">
    <property type="entry name" value="TPR"/>
    <property type="match status" value="5"/>
</dbReference>
<evidence type="ECO:0000256" key="3">
    <source>
        <dbReference type="PROSITE-ProRule" id="PRU00339"/>
    </source>
</evidence>
<feature type="repeat" description="TPR" evidence="3">
    <location>
        <begin position="81"/>
        <end position="114"/>
    </location>
</feature>
<organism evidence="4 5">
    <name type="scientific">Rhodohalobacter barkolensis</name>
    <dbReference type="NCBI Taxonomy" id="2053187"/>
    <lineage>
        <taxon>Bacteria</taxon>
        <taxon>Pseudomonadati</taxon>
        <taxon>Balneolota</taxon>
        <taxon>Balneolia</taxon>
        <taxon>Balneolales</taxon>
        <taxon>Balneolaceae</taxon>
        <taxon>Rhodohalobacter</taxon>
    </lineage>
</organism>
<feature type="repeat" description="TPR" evidence="3">
    <location>
        <begin position="13"/>
        <end position="46"/>
    </location>
</feature>
<dbReference type="PROSITE" id="PS50005">
    <property type="entry name" value="TPR"/>
    <property type="match status" value="2"/>
</dbReference>
<dbReference type="EMBL" id="PISP01000002">
    <property type="protein sequence ID" value="PKD43765.1"/>
    <property type="molecule type" value="Genomic_DNA"/>
</dbReference>
<dbReference type="Gene3D" id="1.25.40.10">
    <property type="entry name" value="Tetratricopeptide repeat domain"/>
    <property type="match status" value="2"/>
</dbReference>
<dbReference type="PANTHER" id="PTHR44858:SF1">
    <property type="entry name" value="UDP-N-ACETYLGLUCOSAMINE--PEPTIDE N-ACETYLGLUCOSAMINYLTRANSFERASE SPINDLY-RELATED"/>
    <property type="match status" value="1"/>
</dbReference>
<dbReference type="AlphaFoldDB" id="A0A2N0VHT5"/>
<dbReference type="Pfam" id="PF07719">
    <property type="entry name" value="TPR_2"/>
    <property type="match status" value="1"/>
</dbReference>
<dbReference type="Proteomes" id="UP000233398">
    <property type="component" value="Unassembled WGS sequence"/>
</dbReference>
<keyword evidence="2 3" id="KW-0802">TPR repeat</keyword>
<evidence type="ECO:0008006" key="6">
    <source>
        <dbReference type="Google" id="ProtNLM"/>
    </source>
</evidence>
<reference evidence="4 5" key="1">
    <citation type="submission" date="2017-11" db="EMBL/GenBank/DDBJ databases">
        <title>Rhodohalobacter 15182 sp. nov., isolated from a salt lake.</title>
        <authorList>
            <person name="Han S."/>
        </authorList>
    </citation>
    <scope>NUCLEOTIDE SEQUENCE [LARGE SCALE GENOMIC DNA]</scope>
    <source>
        <strain evidence="4 5">15182</strain>
    </source>
</reference>
<proteinExistence type="predicted"/>
<name>A0A2N0VHT5_9BACT</name>
<dbReference type="InterPro" id="IPR011990">
    <property type="entry name" value="TPR-like_helical_dom_sf"/>
</dbReference>
<dbReference type="SUPFAM" id="SSF48452">
    <property type="entry name" value="TPR-like"/>
    <property type="match status" value="2"/>
</dbReference>
<protein>
    <recommendedName>
        <fullName evidence="6">Tetratricopeptide repeat protein</fullName>
    </recommendedName>
</protein>